<dbReference type="Gene3D" id="2.60.120.200">
    <property type="match status" value="1"/>
</dbReference>
<dbReference type="EMBL" id="CP037920">
    <property type="protein sequence ID" value="QDT98565.1"/>
    <property type="molecule type" value="Genomic_DNA"/>
</dbReference>
<evidence type="ECO:0000313" key="2">
    <source>
        <dbReference type="EMBL" id="QDT98565.1"/>
    </source>
</evidence>
<keyword evidence="1" id="KW-0812">Transmembrane</keyword>
<evidence type="ECO:0000313" key="3">
    <source>
        <dbReference type="Proteomes" id="UP000318704"/>
    </source>
</evidence>
<gene>
    <name evidence="2" type="ORF">V144x_40720</name>
</gene>
<dbReference type="KEGG" id="gaw:V144x_40720"/>
<name>A0A517VZY9_9PLAN</name>
<organism evidence="2 3">
    <name type="scientific">Gimesia aquarii</name>
    <dbReference type="NCBI Taxonomy" id="2527964"/>
    <lineage>
        <taxon>Bacteria</taxon>
        <taxon>Pseudomonadati</taxon>
        <taxon>Planctomycetota</taxon>
        <taxon>Planctomycetia</taxon>
        <taxon>Planctomycetales</taxon>
        <taxon>Planctomycetaceae</taxon>
        <taxon>Gimesia</taxon>
    </lineage>
</organism>
<proteinExistence type="predicted"/>
<evidence type="ECO:0000256" key="1">
    <source>
        <dbReference type="SAM" id="Phobius"/>
    </source>
</evidence>
<sequence length="275" mass="30393">MLLDMALLRNNFSLLRLTILALITLFHHGIHSAYGEGLTVEFHRKDATLGVMKLIGNTPAMKFTKSGLVIRKKPKIPKLWAGTASQFWVAGDFEITGHFEINESLCPPTEGYGTGVSLQVAVDVKGERQKFLLGQYLLPESAGTVYLASIRRNPKKPPSNIRKRLDVVQTTGWLRLVRKGNSLKFEVSSDGVEFEEIHTTKFSADQTTGIRFVVDTGKSTASQSVFKKLDVNADRLGFGSTKPQGGAYAWNAWWGALIVSIPLVAGSILYVWRRG</sequence>
<dbReference type="AlphaFoldDB" id="A0A517VZY9"/>
<protein>
    <submittedName>
        <fullName evidence="2">Uncharacterized protein</fullName>
    </submittedName>
</protein>
<accession>A0A517VZY9</accession>
<keyword evidence="1" id="KW-0472">Membrane</keyword>
<reference evidence="2 3" key="1">
    <citation type="submission" date="2019-03" db="EMBL/GenBank/DDBJ databases">
        <title>Deep-cultivation of Planctomycetes and their phenomic and genomic characterization uncovers novel biology.</title>
        <authorList>
            <person name="Wiegand S."/>
            <person name="Jogler M."/>
            <person name="Boedeker C."/>
            <person name="Pinto D."/>
            <person name="Vollmers J."/>
            <person name="Rivas-Marin E."/>
            <person name="Kohn T."/>
            <person name="Peeters S.H."/>
            <person name="Heuer A."/>
            <person name="Rast P."/>
            <person name="Oberbeckmann S."/>
            <person name="Bunk B."/>
            <person name="Jeske O."/>
            <person name="Meyerdierks A."/>
            <person name="Storesund J.E."/>
            <person name="Kallscheuer N."/>
            <person name="Luecker S."/>
            <person name="Lage O.M."/>
            <person name="Pohl T."/>
            <person name="Merkel B.J."/>
            <person name="Hornburger P."/>
            <person name="Mueller R.-W."/>
            <person name="Bruemmer F."/>
            <person name="Labrenz M."/>
            <person name="Spormann A.M."/>
            <person name="Op den Camp H."/>
            <person name="Overmann J."/>
            <person name="Amann R."/>
            <person name="Jetten M.S.M."/>
            <person name="Mascher T."/>
            <person name="Medema M.H."/>
            <person name="Devos D.P."/>
            <person name="Kaster A.-K."/>
            <person name="Ovreas L."/>
            <person name="Rohde M."/>
            <person name="Galperin M.Y."/>
            <person name="Jogler C."/>
        </authorList>
    </citation>
    <scope>NUCLEOTIDE SEQUENCE [LARGE SCALE GENOMIC DNA]</scope>
    <source>
        <strain evidence="2 3">V144</strain>
    </source>
</reference>
<keyword evidence="1" id="KW-1133">Transmembrane helix</keyword>
<dbReference type="Proteomes" id="UP000318704">
    <property type="component" value="Chromosome"/>
</dbReference>
<feature type="transmembrane region" description="Helical" evidence="1">
    <location>
        <begin position="252"/>
        <end position="272"/>
    </location>
</feature>